<sequence>SDINNFTLAGAIDVDYRTAMSVMGLISVLISLILIYLITCKTPLASRQYRIGLIVLQLYFFLFDVHWCFLFVPLLPLPYFAVYCTGLMCSTLKVDVHYHMIFMLLMATETFAWFFICMLQRHQALIPMNSNCHCSFVLFKYGFLMVGREI</sequence>
<comment type="caution">
    <text evidence="2">The sequence shown here is derived from an EMBL/GenBank/DDBJ whole genome shotgun (WGS) entry which is preliminary data.</text>
</comment>
<feature type="non-terminal residue" evidence="2">
    <location>
        <position position="1"/>
    </location>
</feature>
<reference evidence="2" key="1">
    <citation type="submission" date="2023-10" db="EMBL/GenBank/DDBJ databases">
        <title>Genome assembly of Pristionchus species.</title>
        <authorList>
            <person name="Yoshida K."/>
            <person name="Sommer R.J."/>
        </authorList>
    </citation>
    <scope>NUCLEOTIDE SEQUENCE</scope>
    <source>
        <strain evidence="2">RS0144</strain>
    </source>
</reference>
<evidence type="ECO:0000313" key="3">
    <source>
        <dbReference type="Proteomes" id="UP001432027"/>
    </source>
</evidence>
<feature type="transmembrane region" description="Helical" evidence="1">
    <location>
        <begin position="20"/>
        <end position="39"/>
    </location>
</feature>
<evidence type="ECO:0008006" key="4">
    <source>
        <dbReference type="Google" id="ProtNLM"/>
    </source>
</evidence>
<gene>
    <name evidence="2" type="ORF">PENTCL1PPCAC_4520</name>
</gene>
<dbReference type="Pfam" id="PF10327">
    <property type="entry name" value="7TM_GPCR_Sri"/>
    <property type="match status" value="1"/>
</dbReference>
<keyword evidence="1" id="KW-0472">Membrane</keyword>
<feature type="transmembrane region" description="Helical" evidence="1">
    <location>
        <begin position="51"/>
        <end position="76"/>
    </location>
</feature>
<evidence type="ECO:0000256" key="1">
    <source>
        <dbReference type="SAM" id="Phobius"/>
    </source>
</evidence>
<dbReference type="AlphaFoldDB" id="A0AAV5SG58"/>
<keyword evidence="1" id="KW-1133">Transmembrane helix</keyword>
<organism evidence="2 3">
    <name type="scientific">Pristionchus entomophagus</name>
    <dbReference type="NCBI Taxonomy" id="358040"/>
    <lineage>
        <taxon>Eukaryota</taxon>
        <taxon>Metazoa</taxon>
        <taxon>Ecdysozoa</taxon>
        <taxon>Nematoda</taxon>
        <taxon>Chromadorea</taxon>
        <taxon>Rhabditida</taxon>
        <taxon>Rhabditina</taxon>
        <taxon>Diplogasteromorpha</taxon>
        <taxon>Diplogasteroidea</taxon>
        <taxon>Neodiplogasteridae</taxon>
        <taxon>Pristionchus</taxon>
    </lineage>
</organism>
<keyword evidence="1" id="KW-0812">Transmembrane</keyword>
<dbReference type="InterPro" id="IPR019429">
    <property type="entry name" value="7TM_GPCR_serpentine_rcpt_Sri"/>
</dbReference>
<dbReference type="Proteomes" id="UP001432027">
    <property type="component" value="Unassembled WGS sequence"/>
</dbReference>
<feature type="transmembrane region" description="Helical" evidence="1">
    <location>
        <begin position="96"/>
        <end position="119"/>
    </location>
</feature>
<dbReference type="PANTHER" id="PTHR45830:SF15">
    <property type="entry name" value="SERPENTINE RECEPTOR, CLASS I"/>
    <property type="match status" value="1"/>
</dbReference>
<dbReference type="PANTHER" id="PTHR45830">
    <property type="entry name" value="SERPENTINE RECEPTOR, CLASS I"/>
    <property type="match status" value="1"/>
</dbReference>
<dbReference type="EMBL" id="BTSX01000002">
    <property type="protein sequence ID" value="GMS82346.1"/>
    <property type="molecule type" value="Genomic_DNA"/>
</dbReference>
<evidence type="ECO:0000313" key="2">
    <source>
        <dbReference type="EMBL" id="GMS82346.1"/>
    </source>
</evidence>
<keyword evidence="3" id="KW-1185">Reference proteome</keyword>
<name>A0AAV5SG58_9BILA</name>
<proteinExistence type="predicted"/>
<protein>
    <recommendedName>
        <fullName evidence="4">G protein-coupled receptor</fullName>
    </recommendedName>
</protein>
<accession>A0AAV5SG58</accession>